<dbReference type="AlphaFoldDB" id="A0A8J2SBK1"/>
<evidence type="ECO:0000313" key="1">
    <source>
        <dbReference type="EMBL" id="CAH0367281.1"/>
    </source>
</evidence>
<proteinExistence type="predicted"/>
<name>A0A8J2SBK1_9STRA</name>
<dbReference type="EMBL" id="CAKKNE010000002">
    <property type="protein sequence ID" value="CAH0367281.1"/>
    <property type="molecule type" value="Genomic_DNA"/>
</dbReference>
<sequence length="120" mass="13827">RDRGRGAGRPLAPLALPFLRRRRGRQRLVQVWYFQLVGWRLCVPAAHRCWCRYWCRRWWWRGRPRAGVVGGQAAPELLDEQGCLLVGLDAAQLREALQLAPLLVVDRGADGVDRRFVQVS</sequence>
<evidence type="ECO:0000313" key="2">
    <source>
        <dbReference type="Proteomes" id="UP000789595"/>
    </source>
</evidence>
<keyword evidence="2" id="KW-1185">Reference proteome</keyword>
<protein>
    <submittedName>
        <fullName evidence="1">Uncharacterized protein</fullName>
    </submittedName>
</protein>
<accession>A0A8J2SBK1</accession>
<dbReference type="Proteomes" id="UP000789595">
    <property type="component" value="Unassembled WGS sequence"/>
</dbReference>
<comment type="caution">
    <text evidence="1">The sequence shown here is derived from an EMBL/GenBank/DDBJ whole genome shotgun (WGS) entry which is preliminary data.</text>
</comment>
<reference evidence="1" key="1">
    <citation type="submission" date="2021-11" db="EMBL/GenBank/DDBJ databases">
        <authorList>
            <consortium name="Genoscope - CEA"/>
            <person name="William W."/>
        </authorList>
    </citation>
    <scope>NUCLEOTIDE SEQUENCE</scope>
</reference>
<gene>
    <name evidence="1" type="ORF">PECAL_2P02950</name>
</gene>
<feature type="non-terminal residue" evidence="1">
    <location>
        <position position="1"/>
    </location>
</feature>
<organism evidence="1 2">
    <name type="scientific">Pelagomonas calceolata</name>
    <dbReference type="NCBI Taxonomy" id="35677"/>
    <lineage>
        <taxon>Eukaryota</taxon>
        <taxon>Sar</taxon>
        <taxon>Stramenopiles</taxon>
        <taxon>Ochrophyta</taxon>
        <taxon>Pelagophyceae</taxon>
        <taxon>Pelagomonadales</taxon>
        <taxon>Pelagomonadaceae</taxon>
        <taxon>Pelagomonas</taxon>
    </lineage>
</organism>